<dbReference type="Gene3D" id="1.10.10.10">
    <property type="entry name" value="Winged helix-like DNA-binding domain superfamily/Winged helix DNA-binding domain"/>
    <property type="match status" value="1"/>
</dbReference>
<gene>
    <name evidence="2" type="ORF">P0Y48_06795</name>
</gene>
<evidence type="ECO:0000313" key="2">
    <source>
        <dbReference type="EMBL" id="WEK14891.1"/>
    </source>
</evidence>
<dbReference type="InterPro" id="IPR000835">
    <property type="entry name" value="HTH_MarR-typ"/>
</dbReference>
<dbReference type="PROSITE" id="PS50995">
    <property type="entry name" value="HTH_MARR_2"/>
    <property type="match status" value="1"/>
</dbReference>
<feature type="domain" description="HTH marR-type" evidence="1">
    <location>
        <begin position="6"/>
        <end position="146"/>
    </location>
</feature>
<evidence type="ECO:0000259" key="1">
    <source>
        <dbReference type="PROSITE" id="PS50995"/>
    </source>
</evidence>
<dbReference type="InterPro" id="IPR036388">
    <property type="entry name" value="WH-like_DNA-bd_sf"/>
</dbReference>
<dbReference type="Proteomes" id="UP001213972">
    <property type="component" value="Chromosome"/>
</dbReference>
<dbReference type="PANTHER" id="PTHR33164:SF43">
    <property type="entry name" value="HTH-TYPE TRANSCRIPTIONAL REPRESSOR YETL"/>
    <property type="match status" value="1"/>
</dbReference>
<dbReference type="Pfam" id="PF12802">
    <property type="entry name" value="MarR_2"/>
    <property type="match status" value="1"/>
</dbReference>
<dbReference type="InterPro" id="IPR036390">
    <property type="entry name" value="WH_DNA-bd_sf"/>
</dbReference>
<name>A0AAJ5W2E9_9MICO</name>
<reference evidence="2" key="1">
    <citation type="submission" date="2023-03" db="EMBL/GenBank/DDBJ databases">
        <title>Andean soil-derived lignocellulolytic bacterial consortium as a source of novel taxa and putative plastic-active enzymes.</title>
        <authorList>
            <person name="Diaz-Garcia L."/>
            <person name="Chuvochina M."/>
            <person name="Feuerriegel G."/>
            <person name="Bunk B."/>
            <person name="Sproer C."/>
            <person name="Streit W.R."/>
            <person name="Rodriguez L.M."/>
            <person name="Overmann J."/>
            <person name="Jimenez D.J."/>
        </authorList>
    </citation>
    <scope>NUCLEOTIDE SEQUENCE</scope>
    <source>
        <strain evidence="2">MAG 4610</strain>
    </source>
</reference>
<dbReference type="SMART" id="SM00347">
    <property type="entry name" value="HTH_MARR"/>
    <property type="match status" value="1"/>
</dbReference>
<dbReference type="SUPFAM" id="SSF46785">
    <property type="entry name" value="Winged helix' DNA-binding domain"/>
    <property type="match status" value="1"/>
</dbReference>
<dbReference type="EMBL" id="CP119321">
    <property type="protein sequence ID" value="WEK14891.1"/>
    <property type="molecule type" value="Genomic_DNA"/>
</dbReference>
<evidence type="ECO:0000313" key="3">
    <source>
        <dbReference type="Proteomes" id="UP001213972"/>
    </source>
</evidence>
<accession>A0AAJ5W2E9</accession>
<organism evidence="2 3">
    <name type="scientific">Candidatus Microbacterium phytovorans</name>
    <dbReference type="NCBI Taxonomy" id="3121374"/>
    <lineage>
        <taxon>Bacteria</taxon>
        <taxon>Bacillati</taxon>
        <taxon>Actinomycetota</taxon>
        <taxon>Actinomycetes</taxon>
        <taxon>Micrococcales</taxon>
        <taxon>Microbacteriaceae</taxon>
        <taxon>Microbacterium</taxon>
    </lineage>
</organism>
<protein>
    <submittedName>
        <fullName evidence="2">MarR family transcriptional regulator</fullName>
    </submittedName>
</protein>
<dbReference type="GO" id="GO:0006950">
    <property type="term" value="P:response to stress"/>
    <property type="evidence" value="ECO:0007669"/>
    <property type="project" value="TreeGrafter"/>
</dbReference>
<proteinExistence type="predicted"/>
<dbReference type="AlphaFoldDB" id="A0AAJ5W2E9"/>
<dbReference type="GO" id="GO:0003700">
    <property type="term" value="F:DNA-binding transcription factor activity"/>
    <property type="evidence" value="ECO:0007669"/>
    <property type="project" value="InterPro"/>
</dbReference>
<dbReference type="InterPro" id="IPR039422">
    <property type="entry name" value="MarR/SlyA-like"/>
</dbReference>
<dbReference type="PANTHER" id="PTHR33164">
    <property type="entry name" value="TRANSCRIPTIONAL REGULATOR, MARR FAMILY"/>
    <property type="match status" value="1"/>
</dbReference>
<sequence length="161" mass="17941">MSETDTDHTVDAVLDAYQRFRDADAAMLLRIRTETGMSDNELAIVRFLLRERSSDHDVMPSEISRHLGISSASTTALIDRLERSGMVERVSHPTDRRSILVAATDKAEQAIADTHEAFQRRLIELTTSLGEQERRDVLAYLTALAEAADATATAIDSARRR</sequence>
<dbReference type="PRINTS" id="PR00598">
    <property type="entry name" value="HTHMARR"/>
</dbReference>